<evidence type="ECO:0000256" key="1">
    <source>
        <dbReference type="SAM" id="MobiDB-lite"/>
    </source>
</evidence>
<evidence type="ECO:0000313" key="6">
    <source>
        <dbReference type="WBParaSite" id="BXY_0411700.1"/>
    </source>
</evidence>
<dbReference type="SUPFAM" id="SSF50978">
    <property type="entry name" value="WD40 repeat-like"/>
    <property type="match status" value="1"/>
</dbReference>
<dbReference type="Proteomes" id="UP000659654">
    <property type="component" value="Unassembled WGS sequence"/>
</dbReference>
<evidence type="ECO:0000313" key="2">
    <source>
        <dbReference type="EMBL" id="CAD5231098.1"/>
    </source>
</evidence>
<sequence>MDSEGPSTSIHSSEQTRIYVDNCLGALAEVPATFDYGTIKVKLCSVSLSQNFVSIGSECGALFLYNRRFKRALKPLRTTYDEVITVQKWYHQNENEYLAIGHRSGNLILLSLPSADKKSIQSDLHKYYPITALEWSKNGKYLFSSDASGLIMGLSVDFDKDTYTPIFIQNNGNPIRFLAFEPDFIISVETRFFDVIQFEDNITTHISRHDMGQKVTGVQLFEGILSMVLSDGKLKRFSLNEKKVLETIELEKNTIESALLPEVFVGGEQREAAPATWTKSDWKFAVTKFYSNSHILQYSQHRVQLLDIQSLVTPVQLYVVDLRLQLPNLKDVEVISADFDLRTEETMILTSTRHLLRLGFTPPDNQITGQNSNSTLLSAFSSVAQKSSKKFFQKFTKPEYQQMPVSQLPNLPNPLSVSFSGTFHNFINSENNKQMFSNVLESIERIVSPDKAPIPEELHLNLSDRVSDSEEVTEESEFESDKKSEGSRKSAQRRTEMGVARERENRKNSNQENAKDNIIGQEGKICDDDGLLNGTEDTLDSVGNGGLVFANSDVKEHWNEVEVVSEASDPVEEPADIVEDHGIAVEEPNVEVQRKLKTITRPINIEQAEGKEDEEEDFFRSCEPSTSASVQNSLCDENLESILGALASQRSLSKPDLASPVPLPSWTPTDHGYGDEITVEEPEIRVEEVAEESVPLIITDQETKDKHESFSTNLDSDSESTSSESEKVEIAEEAATDSDVTTFSNISTTATSISISVHQNPEYPTITRLANQRTDVWNRIPLPYTSGHFDVTRNYIVICGTKSRQKPHYRMVETMENAMLGGDWTPIGYKAEKIAVNDSGTLLWRVEKSIAHAPIKVDPLCPNSKHWLEQANEGKIHEVSLTERTAWYLTDKGPFVQMNLPEMGILYRAECPFELEQITATEQAVWALRKGTGSIVVRVGLKHCPMGLDWVEDSSYTLAGPSTFVSICLFETTAFGLDVNGELWLCNGVDENKPFGVGKWYQVCSPTNLMPTSQKKSFLPIPQWRLKISSAGVFINVGKYILSSRQPLTANIFNKAIPARLSIHDTFLFIAASGYVGESNDFIFVGQPNSDLFAFSASHRNLTSLPGFGEDSTVTALTAARDRLYALDSCGVVHVRDGINAQLTPRGTEWTKLDTAGLESPVISFAASSASLWAITADQKIFFSSQSSKASFTNWMSVPPPASAENIDIICCSPAGKYVWILSSLLGQAWARFDRQDNGYGLNSNGPDWTQACPDVKLANLAIADNAVYALEANTNRLYRLRALSAANPAGLYWKSLPEKLRAISVDAFEQRLWGLDMNNCLVKHEIQIFPRSCLAQPNNRDSSSTVSSEPRLFKVFDDEQPSSSIGSDWFDAEKDRHEP</sequence>
<feature type="compositionally biased region" description="Acidic residues" evidence="1">
    <location>
        <begin position="469"/>
        <end position="478"/>
    </location>
</feature>
<reference evidence="3" key="2">
    <citation type="submission" date="2020-08" db="EMBL/GenBank/DDBJ databases">
        <authorList>
            <person name="Kikuchi T."/>
        </authorList>
    </citation>
    <scope>NUCLEOTIDE SEQUENCE</scope>
    <source>
        <strain evidence="2">Ka4C1</strain>
    </source>
</reference>
<feature type="compositionally biased region" description="Polar residues" evidence="1">
    <location>
        <begin position="1337"/>
        <end position="1349"/>
    </location>
</feature>
<dbReference type="InterPro" id="IPR015943">
    <property type="entry name" value="WD40/YVTN_repeat-like_dom_sf"/>
</dbReference>
<keyword evidence="5" id="KW-1185">Reference proteome</keyword>
<protein>
    <submittedName>
        <fullName evidence="2">(pine wood nematode) hypothetical protein</fullName>
    </submittedName>
</protein>
<gene>
    <name evidence="2" type="ORF">BXYJ_LOCUS11311</name>
</gene>
<dbReference type="Proteomes" id="UP000582659">
    <property type="component" value="Unassembled WGS sequence"/>
</dbReference>
<dbReference type="EMBL" id="CAJFDI010000005">
    <property type="protein sequence ID" value="CAD5231098.1"/>
    <property type="molecule type" value="Genomic_DNA"/>
</dbReference>
<dbReference type="OrthoDB" id="9930272at2759"/>
<reference evidence="6" key="1">
    <citation type="submission" date="2016-11" db="UniProtKB">
        <authorList>
            <consortium name="WormBaseParasite"/>
        </authorList>
    </citation>
    <scope>IDENTIFICATION</scope>
</reference>
<evidence type="ECO:0000313" key="5">
    <source>
        <dbReference type="Proteomes" id="UP000659654"/>
    </source>
</evidence>
<dbReference type="InterPro" id="IPR006624">
    <property type="entry name" value="Beta-propeller_rpt_TECPR"/>
</dbReference>
<dbReference type="PANTHER" id="PTHR23287:SF16">
    <property type="entry name" value="TECTONIN BETA-PROPELLER REPEAT-CONTAINING PROTEIN 2"/>
    <property type="match status" value="1"/>
</dbReference>
<dbReference type="WBParaSite" id="BXY_0411700.1">
    <property type="protein sequence ID" value="BXY_0411700.1"/>
    <property type="gene ID" value="BXY_0411700"/>
</dbReference>
<dbReference type="eggNOG" id="KOG3669">
    <property type="taxonomic scope" value="Eukaryota"/>
</dbReference>
<evidence type="ECO:0000313" key="4">
    <source>
        <dbReference type="Proteomes" id="UP000095284"/>
    </source>
</evidence>
<feature type="region of interest" description="Disordered" evidence="1">
    <location>
        <begin position="699"/>
        <end position="736"/>
    </location>
</feature>
<dbReference type="InterPro" id="IPR036322">
    <property type="entry name" value="WD40_repeat_dom_sf"/>
</dbReference>
<feature type="compositionally biased region" description="Basic and acidic residues" evidence="1">
    <location>
        <begin position="479"/>
        <end position="515"/>
    </location>
</feature>
<evidence type="ECO:0000313" key="3">
    <source>
        <dbReference type="EMBL" id="CAG9122198.1"/>
    </source>
</evidence>
<name>A0A1I7RTR2_BURXY</name>
<dbReference type="SMART" id="SM00706">
    <property type="entry name" value="TECPR"/>
    <property type="match status" value="5"/>
</dbReference>
<feature type="region of interest" description="Disordered" evidence="1">
    <location>
        <begin position="1337"/>
        <end position="1380"/>
    </location>
</feature>
<accession>A0A1I7RTR2</accession>
<feature type="region of interest" description="Disordered" evidence="1">
    <location>
        <begin position="653"/>
        <end position="674"/>
    </location>
</feature>
<dbReference type="Proteomes" id="UP000095284">
    <property type="component" value="Unplaced"/>
</dbReference>
<dbReference type="EMBL" id="CAJFCV020000005">
    <property type="protein sequence ID" value="CAG9122198.1"/>
    <property type="molecule type" value="Genomic_DNA"/>
</dbReference>
<feature type="region of interest" description="Disordered" evidence="1">
    <location>
        <begin position="458"/>
        <end position="520"/>
    </location>
</feature>
<dbReference type="Gene3D" id="2.130.10.10">
    <property type="entry name" value="YVTN repeat-like/Quinoprotein amine dehydrogenase"/>
    <property type="match status" value="1"/>
</dbReference>
<organism evidence="4 6">
    <name type="scientific">Bursaphelenchus xylophilus</name>
    <name type="common">Pinewood nematode worm</name>
    <name type="synonym">Aphelenchoides xylophilus</name>
    <dbReference type="NCBI Taxonomy" id="6326"/>
    <lineage>
        <taxon>Eukaryota</taxon>
        <taxon>Metazoa</taxon>
        <taxon>Ecdysozoa</taxon>
        <taxon>Nematoda</taxon>
        <taxon>Chromadorea</taxon>
        <taxon>Rhabditida</taxon>
        <taxon>Tylenchina</taxon>
        <taxon>Tylenchomorpha</taxon>
        <taxon>Aphelenchoidea</taxon>
        <taxon>Aphelenchoididae</taxon>
        <taxon>Bursaphelenchus</taxon>
    </lineage>
</organism>
<dbReference type="PANTHER" id="PTHR23287">
    <property type="entry name" value="RUBY-EYE2-LIKE PROTEIN"/>
    <property type="match status" value="1"/>
</dbReference>
<proteinExistence type="predicted"/>